<dbReference type="EMBL" id="WJHE01000130">
    <property type="protein sequence ID" value="MST31774.1"/>
    <property type="molecule type" value="Genomic_DNA"/>
</dbReference>
<organism evidence="2 3">
    <name type="scientific">Acidiferrimicrobium australe</name>
    <dbReference type="NCBI Taxonomy" id="2664430"/>
    <lineage>
        <taxon>Bacteria</taxon>
        <taxon>Bacillati</taxon>
        <taxon>Actinomycetota</taxon>
        <taxon>Acidimicrobiia</taxon>
        <taxon>Acidimicrobiales</taxon>
        <taxon>Acidimicrobiaceae</taxon>
        <taxon>Acidiferrimicrobium</taxon>
    </lineage>
</organism>
<protein>
    <recommendedName>
        <fullName evidence="4">ABC transporter permease</fullName>
    </recommendedName>
</protein>
<evidence type="ECO:0000313" key="3">
    <source>
        <dbReference type="Proteomes" id="UP000437736"/>
    </source>
</evidence>
<name>A0ABW9QPX2_9ACTN</name>
<keyword evidence="3" id="KW-1185">Reference proteome</keyword>
<evidence type="ECO:0000313" key="2">
    <source>
        <dbReference type="EMBL" id="MST31774.1"/>
    </source>
</evidence>
<sequence length="55" mass="5912">MTPPSPPRHPATVPRATPPKAVVALLWGLRVLVIVLTVIVTWSFVAELGHPLVLP</sequence>
<reference evidence="2 3" key="1">
    <citation type="submission" date="2019-11" db="EMBL/GenBank/DDBJ databases">
        <title>Acidiferrimicrobium australis gen. nov., sp. nov., an acidophilic and obligately heterotrophic, member of the Actinobacteria that catalyses dissimilatory oxido- reduction of iron isolated from metal-rich acidic water in Chile.</title>
        <authorList>
            <person name="Gonzalez D."/>
            <person name="Huber K."/>
            <person name="Hedrich S."/>
            <person name="Rojas-Villalobos C."/>
            <person name="Quatrini R."/>
            <person name="Dinamarca M.A."/>
            <person name="Schwarz A."/>
            <person name="Canales C."/>
            <person name="Nancucheo I."/>
        </authorList>
    </citation>
    <scope>NUCLEOTIDE SEQUENCE [LARGE SCALE GENOMIC DNA]</scope>
    <source>
        <strain evidence="2 3">USS-CCA1</strain>
    </source>
</reference>
<comment type="caution">
    <text evidence="2">The sequence shown here is derived from an EMBL/GenBank/DDBJ whole genome shotgun (WGS) entry which is preliminary data.</text>
</comment>
<accession>A0ABW9QPX2</accession>
<gene>
    <name evidence="2" type="ORF">GHK86_03400</name>
</gene>
<evidence type="ECO:0000256" key="1">
    <source>
        <dbReference type="SAM" id="Phobius"/>
    </source>
</evidence>
<keyword evidence="1" id="KW-0812">Transmembrane</keyword>
<proteinExistence type="predicted"/>
<keyword evidence="1" id="KW-1133">Transmembrane helix</keyword>
<keyword evidence="1" id="KW-0472">Membrane</keyword>
<feature type="transmembrane region" description="Helical" evidence="1">
    <location>
        <begin position="21"/>
        <end position="45"/>
    </location>
</feature>
<dbReference type="Proteomes" id="UP000437736">
    <property type="component" value="Unassembled WGS sequence"/>
</dbReference>
<evidence type="ECO:0008006" key="4">
    <source>
        <dbReference type="Google" id="ProtNLM"/>
    </source>
</evidence>